<dbReference type="InterPro" id="IPR003781">
    <property type="entry name" value="CoA-bd"/>
</dbReference>
<dbReference type="PANTHER" id="PTHR11117">
    <property type="entry name" value="SUCCINYL-COA LIGASE SUBUNIT ALPHA"/>
    <property type="match status" value="1"/>
</dbReference>
<evidence type="ECO:0000259" key="1">
    <source>
        <dbReference type="Pfam" id="PF00549"/>
    </source>
</evidence>
<dbReference type="EMBL" id="JPXY01000004">
    <property type="protein sequence ID" value="KGQ34558.1"/>
    <property type="molecule type" value="Genomic_DNA"/>
</dbReference>
<dbReference type="SUPFAM" id="SSF52210">
    <property type="entry name" value="Succinyl-CoA synthetase domains"/>
    <property type="match status" value="1"/>
</dbReference>
<dbReference type="Pfam" id="PF00549">
    <property type="entry name" value="Ligase_CoA"/>
    <property type="match status" value="1"/>
</dbReference>
<evidence type="ECO:0000313" key="3">
    <source>
        <dbReference type="EMBL" id="KGQ34558.1"/>
    </source>
</evidence>
<reference evidence="3 4" key="1">
    <citation type="submission" date="2014-08" db="EMBL/GenBank/DDBJ databases">
        <title>Chaperone-usher fimbriae in a diverse selection of Gallibacterium genomes.</title>
        <authorList>
            <person name="Kudirkiene E."/>
            <person name="Bager R.J."/>
            <person name="Johnson T.J."/>
            <person name="Bojesen A.M."/>
        </authorList>
    </citation>
    <scope>NUCLEOTIDE SEQUENCE [LARGE SCALE GENOMIC DNA]</scope>
    <source>
        <strain evidence="3 4">CCM5976</strain>
    </source>
</reference>
<name>A0A0A2XQS8_9PAST</name>
<dbReference type="Gene3D" id="3.40.50.261">
    <property type="entry name" value="Succinyl-CoA synthetase domains"/>
    <property type="match status" value="2"/>
</dbReference>
<dbReference type="RefSeq" id="WP_039133144.1">
    <property type="nucleotide sequence ID" value="NZ_JPXY01000004.1"/>
</dbReference>
<dbReference type="Proteomes" id="UP000030418">
    <property type="component" value="Unassembled WGS sequence"/>
</dbReference>
<comment type="caution">
    <text evidence="3">The sequence shown here is derived from an EMBL/GenBank/DDBJ whole genome shotgun (WGS) entry which is preliminary data.</text>
</comment>
<dbReference type="Gene3D" id="3.40.50.720">
    <property type="entry name" value="NAD(P)-binding Rossmann-like Domain"/>
    <property type="match status" value="1"/>
</dbReference>
<dbReference type="GO" id="GO:0005829">
    <property type="term" value="C:cytosol"/>
    <property type="evidence" value="ECO:0007669"/>
    <property type="project" value="TreeGrafter"/>
</dbReference>
<protein>
    <submittedName>
        <fullName evidence="3">FdrA</fullName>
    </submittedName>
</protein>
<sequence>MAIQYSILPNLYQDSVSLMQISAKLLQIEGITQASVVMGTPANLARLLEAEFPPINAKPNDLIIAVKGRKEECEKAINFAKQSFFSCSEQTTTNSEKTQIVSLSNAVGKNTALNLALISVPGEYAAAEAIKALNTGLNVMLFSDNVSLQEEKQIKRLAQQKDRLVMGPDCGTAIINGIPLGFANIVRKGHIGIVAASGTGLQEVTCGIDKLGEGISQAIGTGGQDLHQEIGGLSMQYAMNLLARDSYTEVIVLISKPPASDIANVIKKQAEQINKPVVIHFLGQSPDANSGSNLYYAETLAHTAEVAVALLRKQRIPSYIPPSFPTYQYSLKREQKYLRGVFSGGTFCFEAQQILHKAGLPLYSNTPIDEATMLKEINRSTQHTLLDLGDDFFTQGKPHPMIDPTLRNQRLLQEGMDPEVAVLLFDLILGYGSNLNPMETLLPILQKIRQQNSPPYLIAHICGTAQDVQDKFLIQKQLQDMGVLIANNNAESAYMALEILQRRNINE</sequence>
<dbReference type="AlphaFoldDB" id="A0A0A2XQS8"/>
<evidence type="ECO:0000313" key="4">
    <source>
        <dbReference type="Proteomes" id="UP000030418"/>
    </source>
</evidence>
<gene>
    <name evidence="3" type="ORF">P375_00610</name>
</gene>
<feature type="domain" description="CoA-binding" evidence="2">
    <location>
        <begin position="188"/>
        <end position="281"/>
    </location>
</feature>
<evidence type="ECO:0000259" key="2">
    <source>
        <dbReference type="Pfam" id="PF02629"/>
    </source>
</evidence>
<dbReference type="GO" id="GO:0004776">
    <property type="term" value="F:succinate-CoA ligase (GDP-forming) activity"/>
    <property type="evidence" value="ECO:0007669"/>
    <property type="project" value="TreeGrafter"/>
</dbReference>
<proteinExistence type="predicted"/>
<dbReference type="Pfam" id="PF02629">
    <property type="entry name" value="CoA_binding"/>
    <property type="match status" value="1"/>
</dbReference>
<accession>A0A0A2XQS8</accession>
<feature type="domain" description="ATP-citrate synthase/succinyl-CoA ligase C-terminal" evidence="1">
    <location>
        <begin position="341"/>
        <end position="493"/>
    </location>
</feature>
<organism evidence="3 4">
    <name type="scientific">Gallibacterium genomosp. 2</name>
    <dbReference type="NCBI Taxonomy" id="155517"/>
    <lineage>
        <taxon>Bacteria</taxon>
        <taxon>Pseudomonadati</taxon>
        <taxon>Pseudomonadota</taxon>
        <taxon>Gammaproteobacteria</taxon>
        <taxon>Pasteurellales</taxon>
        <taxon>Pasteurellaceae</taxon>
        <taxon>Gallibacterium</taxon>
    </lineage>
</organism>
<dbReference type="InterPro" id="IPR016102">
    <property type="entry name" value="Succinyl-CoA_synth-like"/>
</dbReference>
<dbReference type="GO" id="GO:0006099">
    <property type="term" value="P:tricarboxylic acid cycle"/>
    <property type="evidence" value="ECO:0007669"/>
    <property type="project" value="TreeGrafter"/>
</dbReference>
<dbReference type="GO" id="GO:0009361">
    <property type="term" value="C:succinate-CoA ligase complex (ADP-forming)"/>
    <property type="evidence" value="ECO:0007669"/>
    <property type="project" value="TreeGrafter"/>
</dbReference>
<dbReference type="PANTHER" id="PTHR11117:SF24">
    <property type="entry name" value="PROTEIN FDRA"/>
    <property type="match status" value="1"/>
</dbReference>
<dbReference type="InterPro" id="IPR005811">
    <property type="entry name" value="SUCC_ACL_C"/>
</dbReference>
<dbReference type="GO" id="GO:0004775">
    <property type="term" value="F:succinate-CoA ligase (ADP-forming) activity"/>
    <property type="evidence" value="ECO:0007669"/>
    <property type="project" value="TreeGrafter"/>
</dbReference>
<dbReference type="NCBIfam" id="NF004760">
    <property type="entry name" value="PRK06091.1"/>
    <property type="match status" value="1"/>
</dbReference>
<keyword evidence="4" id="KW-1185">Reference proteome</keyword>